<comment type="caution">
    <text evidence="4">The sequence shown here is derived from an EMBL/GenBank/DDBJ whole genome shotgun (WGS) entry which is preliminary data.</text>
</comment>
<dbReference type="Pfam" id="PF00572">
    <property type="entry name" value="Ribosomal_L13"/>
    <property type="match status" value="1"/>
</dbReference>
<dbReference type="AlphaFoldDB" id="A0A5N5SPZ4"/>
<protein>
    <submittedName>
        <fullName evidence="4">39S ribosomal protein L13, mitochondrial</fullName>
    </submittedName>
</protein>
<keyword evidence="5" id="KW-1185">Reference proteome</keyword>
<name>A0A5N5SPZ4_9CRUS</name>
<dbReference type="PIRSF" id="PIRSF002181">
    <property type="entry name" value="Ribosomal_L13"/>
    <property type="match status" value="1"/>
</dbReference>
<dbReference type="Gene3D" id="3.90.1180.10">
    <property type="entry name" value="Ribosomal protein L13"/>
    <property type="match status" value="1"/>
</dbReference>
<dbReference type="GO" id="GO:0003729">
    <property type="term" value="F:mRNA binding"/>
    <property type="evidence" value="ECO:0007669"/>
    <property type="project" value="TreeGrafter"/>
</dbReference>
<dbReference type="InterPro" id="IPR005823">
    <property type="entry name" value="Ribosomal_uL13_bac-type"/>
</dbReference>
<evidence type="ECO:0000256" key="2">
    <source>
        <dbReference type="ARBA" id="ARBA00022980"/>
    </source>
</evidence>
<dbReference type="GO" id="GO:0005762">
    <property type="term" value="C:mitochondrial large ribosomal subunit"/>
    <property type="evidence" value="ECO:0007669"/>
    <property type="project" value="TreeGrafter"/>
</dbReference>
<dbReference type="GO" id="GO:0017148">
    <property type="term" value="P:negative regulation of translation"/>
    <property type="evidence" value="ECO:0007669"/>
    <property type="project" value="TreeGrafter"/>
</dbReference>
<keyword evidence="2 4" id="KW-0689">Ribosomal protein</keyword>
<comment type="similarity">
    <text evidence="1">Belongs to the universal ribosomal protein uL13 family.</text>
</comment>
<dbReference type="Proteomes" id="UP000326759">
    <property type="component" value="Unassembled WGS sequence"/>
</dbReference>
<dbReference type="EMBL" id="SEYY01021658">
    <property type="protein sequence ID" value="KAB7496185.1"/>
    <property type="molecule type" value="Genomic_DNA"/>
</dbReference>
<dbReference type="CDD" id="cd00392">
    <property type="entry name" value="Ribosomal_L13"/>
    <property type="match status" value="1"/>
</dbReference>
<evidence type="ECO:0000256" key="1">
    <source>
        <dbReference type="ARBA" id="ARBA00006227"/>
    </source>
</evidence>
<dbReference type="NCBIfam" id="TIGR01066">
    <property type="entry name" value="rplM_bact"/>
    <property type="match status" value="1"/>
</dbReference>
<dbReference type="FunFam" id="3.90.1180.10:FF:000005">
    <property type="entry name" value="39S ribosomal protein L13, mitochondrial"/>
    <property type="match status" value="1"/>
</dbReference>
<accession>A0A5N5SPZ4</accession>
<dbReference type="SUPFAM" id="SSF52161">
    <property type="entry name" value="Ribosomal protein L13"/>
    <property type="match status" value="1"/>
</dbReference>
<gene>
    <name evidence="4" type="primary">mRpL13</name>
    <name evidence="4" type="ORF">Anas_06465</name>
</gene>
<sequence length="178" mass="21070">MSLTRRTQQWATFGRTWYLYDMKWQNPFHSARKIAYVLSGRNKPIFEDRTDCGDHVVAINSRHISLPGNEWEKRVYYHHTGYPGGATWTLAHELHAKDPTIIVEKAVYSALDKDLTRHGRMRKLHIFPDDKVPEKIMQNVTHQLRQMRPVPVRLDHIPKDVVDNFPKIFDWPKDFVLK</sequence>
<dbReference type="PANTHER" id="PTHR11545:SF2">
    <property type="entry name" value="LARGE RIBOSOMAL SUBUNIT PROTEIN UL13M"/>
    <property type="match status" value="1"/>
</dbReference>
<evidence type="ECO:0000313" key="5">
    <source>
        <dbReference type="Proteomes" id="UP000326759"/>
    </source>
</evidence>
<evidence type="ECO:0000313" key="4">
    <source>
        <dbReference type="EMBL" id="KAB7496185.1"/>
    </source>
</evidence>
<dbReference type="InterPro" id="IPR005822">
    <property type="entry name" value="Ribosomal_uL13"/>
</dbReference>
<dbReference type="GO" id="GO:0003735">
    <property type="term" value="F:structural constituent of ribosome"/>
    <property type="evidence" value="ECO:0007669"/>
    <property type="project" value="InterPro"/>
</dbReference>
<dbReference type="GO" id="GO:0006412">
    <property type="term" value="P:translation"/>
    <property type="evidence" value="ECO:0007669"/>
    <property type="project" value="InterPro"/>
</dbReference>
<dbReference type="HAMAP" id="MF_01366">
    <property type="entry name" value="Ribosomal_uL13"/>
    <property type="match status" value="1"/>
</dbReference>
<proteinExistence type="inferred from homology"/>
<dbReference type="InterPro" id="IPR036899">
    <property type="entry name" value="Ribosomal_uL13_sf"/>
</dbReference>
<organism evidence="4 5">
    <name type="scientific">Armadillidium nasatum</name>
    <dbReference type="NCBI Taxonomy" id="96803"/>
    <lineage>
        <taxon>Eukaryota</taxon>
        <taxon>Metazoa</taxon>
        <taxon>Ecdysozoa</taxon>
        <taxon>Arthropoda</taxon>
        <taxon>Crustacea</taxon>
        <taxon>Multicrustacea</taxon>
        <taxon>Malacostraca</taxon>
        <taxon>Eumalacostraca</taxon>
        <taxon>Peracarida</taxon>
        <taxon>Isopoda</taxon>
        <taxon>Oniscidea</taxon>
        <taxon>Crinocheta</taxon>
        <taxon>Armadillidiidae</taxon>
        <taxon>Armadillidium</taxon>
    </lineage>
</organism>
<evidence type="ECO:0000256" key="3">
    <source>
        <dbReference type="ARBA" id="ARBA00023274"/>
    </source>
</evidence>
<reference evidence="4 5" key="1">
    <citation type="journal article" date="2019" name="PLoS Biol.">
        <title>Sex chromosomes control vertical transmission of feminizing Wolbachia symbionts in an isopod.</title>
        <authorList>
            <person name="Becking T."/>
            <person name="Chebbi M.A."/>
            <person name="Giraud I."/>
            <person name="Moumen B."/>
            <person name="Laverre T."/>
            <person name="Caubet Y."/>
            <person name="Peccoud J."/>
            <person name="Gilbert C."/>
            <person name="Cordaux R."/>
        </authorList>
    </citation>
    <scope>NUCLEOTIDE SEQUENCE [LARGE SCALE GENOMIC DNA]</scope>
    <source>
        <strain evidence="4">ANa2</strain>
        <tissue evidence="4">Whole body excluding digestive tract and cuticle</tissue>
    </source>
</reference>
<dbReference type="OrthoDB" id="274622at2759"/>
<dbReference type="PANTHER" id="PTHR11545">
    <property type="entry name" value="RIBOSOMAL PROTEIN L13"/>
    <property type="match status" value="1"/>
</dbReference>
<keyword evidence="3" id="KW-0687">Ribonucleoprotein</keyword>